<proteinExistence type="predicted"/>
<evidence type="ECO:0000313" key="2">
    <source>
        <dbReference type="EMBL" id="RNL85631.1"/>
    </source>
</evidence>
<dbReference type="AlphaFoldDB" id="A0A3N0ECR5"/>
<protein>
    <submittedName>
        <fullName evidence="2">DUF3982 domain-containing protein</fullName>
    </submittedName>
</protein>
<dbReference type="EMBL" id="RJTM01000086">
    <property type="protein sequence ID" value="RNL85631.1"/>
    <property type="molecule type" value="Genomic_DNA"/>
</dbReference>
<accession>A0A3N0ECR5</accession>
<sequence length="55" mass="6055">MAAKISKGMLPLSPMPKKQGTSSHDCTLISRVVMPCSKRISWLRTKNSFCSGCRV</sequence>
<comment type="caution">
    <text evidence="2">The sequence shown here is derived from an EMBL/GenBank/DDBJ whole genome shotgun (WGS) entry which is preliminary data.</text>
</comment>
<reference evidence="2 3" key="1">
    <citation type="submission" date="2018-10" db="EMBL/GenBank/DDBJ databases">
        <title>Sinomicrobium pectinilyticum sp. nov., a pectinase-producing bacterium isolated from alkaline and saline soil, and emended description of the genus Sinomicrobium.</title>
        <authorList>
            <person name="Cheng B."/>
            <person name="Li C."/>
            <person name="Lai Q."/>
            <person name="Du M."/>
            <person name="Shao Z."/>
            <person name="Xu P."/>
            <person name="Yang C."/>
        </authorList>
    </citation>
    <scope>NUCLEOTIDE SEQUENCE [LARGE SCALE GENOMIC DNA]</scope>
    <source>
        <strain evidence="2 3">5DNS001</strain>
    </source>
</reference>
<keyword evidence="3" id="KW-1185">Reference proteome</keyword>
<evidence type="ECO:0000313" key="3">
    <source>
        <dbReference type="Proteomes" id="UP000267469"/>
    </source>
</evidence>
<evidence type="ECO:0000256" key="1">
    <source>
        <dbReference type="SAM" id="MobiDB-lite"/>
    </source>
</evidence>
<name>A0A3N0ECR5_SINP1</name>
<gene>
    <name evidence="2" type="ORF">ED312_12245</name>
</gene>
<dbReference type="Proteomes" id="UP000267469">
    <property type="component" value="Unassembled WGS sequence"/>
</dbReference>
<organism evidence="2 3">
    <name type="scientific">Sinomicrobium pectinilyticum</name>
    <dbReference type="NCBI Taxonomy" id="1084421"/>
    <lineage>
        <taxon>Bacteria</taxon>
        <taxon>Pseudomonadati</taxon>
        <taxon>Bacteroidota</taxon>
        <taxon>Flavobacteriia</taxon>
        <taxon>Flavobacteriales</taxon>
        <taxon>Flavobacteriaceae</taxon>
        <taxon>Sinomicrobium</taxon>
    </lineage>
</organism>
<feature type="region of interest" description="Disordered" evidence="1">
    <location>
        <begin position="1"/>
        <end position="23"/>
    </location>
</feature>